<dbReference type="GO" id="GO:0016020">
    <property type="term" value="C:membrane"/>
    <property type="evidence" value="ECO:0007669"/>
    <property type="project" value="UniProtKB-SubCell"/>
</dbReference>
<gene>
    <name evidence="6" type="ORF">FOZ60_010150</name>
</gene>
<dbReference type="PRINTS" id="PR00259">
    <property type="entry name" value="TMFOUR"/>
</dbReference>
<name>A0A7J6PCP2_PEROL</name>
<evidence type="ECO:0000256" key="1">
    <source>
        <dbReference type="ARBA" id="ARBA00004141"/>
    </source>
</evidence>
<evidence type="ECO:0000256" key="5">
    <source>
        <dbReference type="SAM" id="Phobius"/>
    </source>
</evidence>
<dbReference type="EMBL" id="JABANP010000041">
    <property type="protein sequence ID" value="KAF4693752.1"/>
    <property type="molecule type" value="Genomic_DNA"/>
</dbReference>
<feature type="transmembrane region" description="Helical" evidence="5">
    <location>
        <begin position="370"/>
        <end position="393"/>
    </location>
</feature>
<accession>A0A7J6PCP2</accession>
<feature type="transmembrane region" description="Helical" evidence="5">
    <location>
        <begin position="12"/>
        <end position="36"/>
    </location>
</feature>
<dbReference type="InterPro" id="IPR018499">
    <property type="entry name" value="Tetraspanin/Peripherin"/>
</dbReference>
<feature type="transmembrane region" description="Helical" evidence="5">
    <location>
        <begin position="225"/>
        <end position="243"/>
    </location>
</feature>
<organism evidence="6 7">
    <name type="scientific">Perkinsus olseni</name>
    <name type="common">Perkinsus atlanticus</name>
    <dbReference type="NCBI Taxonomy" id="32597"/>
    <lineage>
        <taxon>Eukaryota</taxon>
        <taxon>Sar</taxon>
        <taxon>Alveolata</taxon>
        <taxon>Perkinsozoa</taxon>
        <taxon>Perkinsea</taxon>
        <taxon>Perkinsida</taxon>
        <taxon>Perkinsidae</taxon>
        <taxon>Perkinsus</taxon>
    </lineage>
</organism>
<evidence type="ECO:0000256" key="3">
    <source>
        <dbReference type="ARBA" id="ARBA00022989"/>
    </source>
</evidence>
<keyword evidence="2 5" id="KW-0812">Transmembrane</keyword>
<comment type="subcellular location">
    <subcellularLocation>
        <location evidence="1">Membrane</location>
        <topology evidence="1">Multi-pass membrane protein</topology>
    </subcellularLocation>
</comment>
<feature type="transmembrane region" description="Helical" evidence="5">
    <location>
        <begin position="75"/>
        <end position="102"/>
    </location>
</feature>
<dbReference type="AlphaFoldDB" id="A0A7J6PCP2"/>
<dbReference type="Proteomes" id="UP000541610">
    <property type="component" value="Unassembled WGS sequence"/>
</dbReference>
<feature type="transmembrane region" description="Helical" evidence="5">
    <location>
        <begin position="48"/>
        <end position="68"/>
    </location>
</feature>
<keyword evidence="3 5" id="KW-1133">Transmembrane helix</keyword>
<evidence type="ECO:0000313" key="7">
    <source>
        <dbReference type="Proteomes" id="UP000541610"/>
    </source>
</evidence>
<protein>
    <submittedName>
        <fullName evidence="6">Uncharacterized protein</fullName>
    </submittedName>
</protein>
<sequence length="431" mass="46130">MAGCCTATSKLLNYFVHTIVFLLGALVTAMAIYILVSDFRRLFTEWRVWVGIAAGVVLIIVALIGCGATRKQNRFFLTAFLFLAGVVFALLCVIAIASSIYLRNLVSINKLNSPALNNLSGRDQSTYRFIRESYSFVYDEADCSGGVCAFTGSAFRCSPIRCRSNDVAKTLNKWLNADRSSGITLASFQTCVALASQDLEFRGGASAASAWCGSNTSVIDAVGSWSLGILIAFVAIASSIYIGNVNSISRMNFAQLNSLSRSDQQAYEFIRDSYGDIYHDNKCRGGQCQFPAGQVVACSTITCEASSDVAKTLNEWLRDGIAATGITSGAFSTCVAQAHNDTSFRAGNTGASAWCGSSTRVINLVERWSLGFLIGLWVITAFVFVVCLANCVLICGKKSQQGVVVAKPVQGSTGQAYYTQPAAGVQVVTKV</sequence>
<evidence type="ECO:0000256" key="4">
    <source>
        <dbReference type="ARBA" id="ARBA00023136"/>
    </source>
</evidence>
<proteinExistence type="predicted"/>
<evidence type="ECO:0000256" key="2">
    <source>
        <dbReference type="ARBA" id="ARBA00022692"/>
    </source>
</evidence>
<dbReference type="Pfam" id="PF00335">
    <property type="entry name" value="Tetraspanin"/>
    <property type="match status" value="1"/>
</dbReference>
<evidence type="ECO:0000313" key="6">
    <source>
        <dbReference type="EMBL" id="KAF4693752.1"/>
    </source>
</evidence>
<keyword evidence="4 5" id="KW-0472">Membrane</keyword>
<dbReference type="OrthoDB" id="441334at2759"/>
<reference evidence="6 7" key="1">
    <citation type="submission" date="2020-04" db="EMBL/GenBank/DDBJ databases">
        <title>Perkinsus olseni comparative genomics.</title>
        <authorList>
            <person name="Bogema D.R."/>
        </authorList>
    </citation>
    <scope>NUCLEOTIDE SEQUENCE [LARGE SCALE GENOMIC DNA]</scope>
    <source>
        <strain evidence="6">00978-12</strain>
    </source>
</reference>
<comment type="caution">
    <text evidence="6">The sequence shown here is derived from an EMBL/GenBank/DDBJ whole genome shotgun (WGS) entry which is preliminary data.</text>
</comment>